<dbReference type="Pfam" id="PF03261">
    <property type="entry name" value="CDK5_activator"/>
    <property type="match status" value="1"/>
</dbReference>
<feature type="region of interest" description="Disordered" evidence="8">
    <location>
        <begin position="90"/>
        <end position="141"/>
    </location>
</feature>
<feature type="region of interest" description="Disordered" evidence="8">
    <location>
        <begin position="221"/>
        <end position="253"/>
    </location>
</feature>
<dbReference type="OMA" id="NSIRPSC"/>
<dbReference type="HOGENOM" id="CLU_1654387_0_0_1"/>
<evidence type="ECO:0008006" key="11">
    <source>
        <dbReference type="Google" id="ProtNLM"/>
    </source>
</evidence>
<reference evidence="9" key="2">
    <citation type="submission" date="2015-06" db="UniProtKB">
        <authorList>
            <consortium name="EnsemblMetazoa"/>
        </authorList>
    </citation>
    <scope>IDENTIFICATION</scope>
</reference>
<reference evidence="10" key="1">
    <citation type="submission" date="2011-08" db="EMBL/GenBank/DDBJ databases">
        <authorList>
            <person name="Rombauts S."/>
        </authorList>
    </citation>
    <scope>NUCLEOTIDE SEQUENCE</scope>
    <source>
        <strain evidence="10">London</strain>
    </source>
</reference>
<dbReference type="PANTHER" id="PTHR23401:SF0">
    <property type="entry name" value="CYCLIN-DEPENDENT KINASE 5 ACTIVATOR"/>
    <property type="match status" value="1"/>
</dbReference>
<evidence type="ECO:0000256" key="1">
    <source>
        <dbReference type="ARBA" id="ARBA00004193"/>
    </source>
</evidence>
<feature type="region of interest" description="Disordered" evidence="8">
    <location>
        <begin position="265"/>
        <end position="284"/>
    </location>
</feature>
<name>T1K2G8_TETUR</name>
<dbReference type="Gene3D" id="1.10.472.10">
    <property type="entry name" value="Cyclin-like"/>
    <property type="match status" value="1"/>
</dbReference>
<dbReference type="InterPro" id="IPR004944">
    <property type="entry name" value="CDK5_activator"/>
</dbReference>
<feature type="compositionally biased region" description="Low complexity" evidence="8">
    <location>
        <begin position="114"/>
        <end position="141"/>
    </location>
</feature>
<protein>
    <recommendedName>
        <fullName evidence="11">Cyclin-dependent kinase 5 activator</fullName>
    </recommendedName>
</protein>
<dbReference type="eggNOG" id="KOG3932">
    <property type="taxonomic scope" value="Eukaryota"/>
</dbReference>
<dbReference type="GO" id="GO:0012505">
    <property type="term" value="C:endomembrane system"/>
    <property type="evidence" value="ECO:0007669"/>
    <property type="project" value="UniProtKB-SubCell"/>
</dbReference>
<evidence type="ECO:0000256" key="5">
    <source>
        <dbReference type="ARBA" id="ARBA00023136"/>
    </source>
</evidence>
<keyword evidence="5" id="KW-0472">Membrane</keyword>
<evidence type="ECO:0000256" key="6">
    <source>
        <dbReference type="ARBA" id="ARBA00023288"/>
    </source>
</evidence>
<dbReference type="AlphaFoldDB" id="T1K2G8"/>
<dbReference type="EnsemblMetazoa" id="tetur04g04970.1">
    <property type="protein sequence ID" value="tetur04g04970.1"/>
    <property type="gene ID" value="tetur04g04970"/>
</dbReference>
<dbReference type="EMBL" id="CAEY01001362">
    <property type="status" value="NOT_ANNOTATED_CDS"/>
    <property type="molecule type" value="Genomic_DNA"/>
</dbReference>
<dbReference type="GO" id="GO:0007411">
    <property type="term" value="P:axon guidance"/>
    <property type="evidence" value="ECO:0007669"/>
    <property type="project" value="TreeGrafter"/>
</dbReference>
<evidence type="ECO:0000256" key="4">
    <source>
        <dbReference type="ARBA" id="ARBA00022553"/>
    </source>
</evidence>
<dbReference type="SUPFAM" id="SSF47954">
    <property type="entry name" value="Cyclin-like"/>
    <property type="match status" value="1"/>
</dbReference>
<dbReference type="OrthoDB" id="7676799at2759"/>
<comment type="similarity">
    <text evidence="2">Belongs to the cyclin-dependent kinase 5 activator family.</text>
</comment>
<evidence type="ECO:0000313" key="9">
    <source>
        <dbReference type="EnsemblMetazoa" id="tetur04g04970.1"/>
    </source>
</evidence>
<accession>T1K2G8</accession>
<keyword evidence="4" id="KW-0597">Phosphoprotein</keyword>
<keyword evidence="10" id="KW-1185">Reference proteome</keyword>
<keyword evidence="6" id="KW-0449">Lipoprotein</keyword>
<dbReference type="GO" id="GO:0030426">
    <property type="term" value="C:growth cone"/>
    <property type="evidence" value="ECO:0007669"/>
    <property type="project" value="TreeGrafter"/>
</dbReference>
<evidence type="ECO:0000313" key="10">
    <source>
        <dbReference type="Proteomes" id="UP000015104"/>
    </source>
</evidence>
<feature type="region of interest" description="Disordered" evidence="8">
    <location>
        <begin position="48"/>
        <end position="70"/>
    </location>
</feature>
<proteinExistence type="inferred from homology"/>
<dbReference type="PANTHER" id="PTHR23401">
    <property type="entry name" value="CYCLIN DEPENDANT KINASE-5 ACTIVATOR"/>
    <property type="match status" value="1"/>
</dbReference>
<evidence type="ECO:0000256" key="7">
    <source>
        <dbReference type="ARBA" id="ARBA00046278"/>
    </source>
</evidence>
<evidence type="ECO:0000256" key="2">
    <source>
        <dbReference type="ARBA" id="ARBA00010175"/>
    </source>
</evidence>
<feature type="compositionally biased region" description="Low complexity" evidence="8">
    <location>
        <begin position="228"/>
        <end position="245"/>
    </location>
</feature>
<keyword evidence="3" id="KW-1003">Cell membrane</keyword>
<dbReference type="InterPro" id="IPR036915">
    <property type="entry name" value="Cyclin-like_sf"/>
</dbReference>
<dbReference type="GO" id="GO:0016533">
    <property type="term" value="C:protein kinase 5 complex"/>
    <property type="evidence" value="ECO:0007669"/>
    <property type="project" value="InterPro"/>
</dbReference>
<dbReference type="KEGG" id="tut:107359942"/>
<organism evidence="9 10">
    <name type="scientific">Tetranychus urticae</name>
    <name type="common">Two-spotted spider mite</name>
    <dbReference type="NCBI Taxonomy" id="32264"/>
    <lineage>
        <taxon>Eukaryota</taxon>
        <taxon>Metazoa</taxon>
        <taxon>Ecdysozoa</taxon>
        <taxon>Arthropoda</taxon>
        <taxon>Chelicerata</taxon>
        <taxon>Arachnida</taxon>
        <taxon>Acari</taxon>
        <taxon>Acariformes</taxon>
        <taxon>Trombidiformes</taxon>
        <taxon>Prostigmata</taxon>
        <taxon>Eleutherengona</taxon>
        <taxon>Raphignathae</taxon>
        <taxon>Tetranychoidea</taxon>
        <taxon>Tetranychidae</taxon>
        <taxon>Tetranychus</taxon>
    </lineage>
</organism>
<gene>
    <name evidence="9" type="primary">107359942</name>
</gene>
<evidence type="ECO:0000256" key="8">
    <source>
        <dbReference type="SAM" id="MobiDB-lite"/>
    </source>
</evidence>
<dbReference type="FunFam" id="1.10.472.10:FF:000025">
    <property type="entry name" value="Cyclin-dependent kinase 5 activator"/>
    <property type="match status" value="1"/>
</dbReference>
<dbReference type="STRING" id="32264.T1K2G8"/>
<dbReference type="Proteomes" id="UP000015104">
    <property type="component" value="Unassembled WGS sequence"/>
</dbReference>
<evidence type="ECO:0000256" key="3">
    <source>
        <dbReference type="ARBA" id="ARBA00022475"/>
    </source>
</evidence>
<dbReference type="GO" id="GO:0019901">
    <property type="term" value="F:protein kinase binding"/>
    <property type="evidence" value="ECO:0007669"/>
    <property type="project" value="TreeGrafter"/>
</dbReference>
<sequence length="559" mass="61402">MGMIMSISRDRKMVVYADGNGTGPVAGFDLNNYNFADPHSGKIKLTKGLIGSASGPTENNKTKHNHSNHPKKHSIFISALNLGKHLSVATKKKAEKAAKHDKNEKEKVDKKGSNKLYNSNNNNNQQQSSLTNNNNNRVYLNSSTKDANLNNINANNNKDSSIGGPLECVDNLNADSLVNNARNNQMSKSLSCYNLKSGLITNNIEIVKNCSKDIENQRPFKKRNPFLSSSTTSSSTTTTTATTTSLGAPLINSSNLNTTTVSTGLTSSTSSCSSNNTTSSSSSCSASSIITNKLATINNNNNHRNDVIMSNISLGRSMGPALPPKPTILLSKNSIRPSCNSYIPNPAIGLRNGITLTNNNIINSNANNNINHSNHNNHESNRISPRNHLRKTVIQASTSELLRCLGDFLSKRCPKLKTFQSGDAVMWLRAVDRSLLLQGWQDIAFINPANVVFLYMLLKELIKEDIDSECELQATVLTCLYLSYAYMGNEISYPLKPFLMETDNKDKFWDRCLLIINMLSGKMLRINSEPGFFTEIFTELKGCQYSNGHILNGSNTLFN</sequence>
<dbReference type="GO" id="GO:0005886">
    <property type="term" value="C:plasma membrane"/>
    <property type="evidence" value="ECO:0007669"/>
    <property type="project" value="UniProtKB-SubCell"/>
</dbReference>
<dbReference type="GO" id="GO:0005737">
    <property type="term" value="C:cytoplasm"/>
    <property type="evidence" value="ECO:0007669"/>
    <property type="project" value="TreeGrafter"/>
</dbReference>
<feature type="compositionally biased region" description="Basic and acidic residues" evidence="8">
    <location>
        <begin position="95"/>
        <end position="112"/>
    </location>
</feature>
<comment type="subcellular location">
    <subcellularLocation>
        <location evidence="1">Cell membrane</location>
        <topology evidence="1">Lipid-anchor</topology>
    </subcellularLocation>
    <subcellularLocation>
        <location evidence="7">Endomembrane system</location>
        <topology evidence="7">Lipid-anchor</topology>
        <orientation evidence="7">Cytoplasmic side</orientation>
    </subcellularLocation>
</comment>
<dbReference type="GO" id="GO:0061575">
    <property type="term" value="F:cyclin-dependent protein serine/threonine kinase activator activity"/>
    <property type="evidence" value="ECO:0007669"/>
    <property type="project" value="InterPro"/>
</dbReference>